<dbReference type="Proteomes" id="UP000036367">
    <property type="component" value="Unassembled WGS sequence"/>
</dbReference>
<dbReference type="AlphaFoldDB" id="A0A0J1BAY2"/>
<proteinExistence type="predicted"/>
<organism evidence="2 3">
    <name type="scientific">Rhodopirellula islandica</name>
    <dbReference type="NCBI Taxonomy" id="595434"/>
    <lineage>
        <taxon>Bacteria</taxon>
        <taxon>Pseudomonadati</taxon>
        <taxon>Planctomycetota</taxon>
        <taxon>Planctomycetia</taxon>
        <taxon>Pirellulales</taxon>
        <taxon>Pirellulaceae</taxon>
        <taxon>Rhodopirellula</taxon>
    </lineage>
</organism>
<reference evidence="2" key="1">
    <citation type="submission" date="2015-05" db="EMBL/GenBank/DDBJ databases">
        <title>Permanent draft genome of Rhodopirellula islandicus K833.</title>
        <authorList>
            <person name="Kizina J."/>
            <person name="Richter M."/>
            <person name="Glockner F.O."/>
            <person name="Harder J."/>
        </authorList>
    </citation>
    <scope>NUCLEOTIDE SEQUENCE [LARGE SCALE GENOMIC DNA]</scope>
    <source>
        <strain evidence="2">K833</strain>
    </source>
</reference>
<accession>A0A0J1BAY2</accession>
<dbReference type="EMBL" id="LECT01000031">
    <property type="protein sequence ID" value="KLU03656.1"/>
    <property type="molecule type" value="Genomic_DNA"/>
</dbReference>
<evidence type="ECO:0000256" key="1">
    <source>
        <dbReference type="SAM" id="MobiDB-lite"/>
    </source>
</evidence>
<feature type="compositionally biased region" description="Polar residues" evidence="1">
    <location>
        <begin position="51"/>
        <end position="64"/>
    </location>
</feature>
<evidence type="ECO:0000313" key="2">
    <source>
        <dbReference type="EMBL" id="KLU03656.1"/>
    </source>
</evidence>
<comment type="caution">
    <text evidence="2">The sequence shown here is derived from an EMBL/GenBank/DDBJ whole genome shotgun (WGS) entry which is preliminary data.</text>
</comment>
<protein>
    <submittedName>
        <fullName evidence="2">Uncharacterized protein</fullName>
    </submittedName>
</protein>
<keyword evidence="3" id="KW-1185">Reference proteome</keyword>
<name>A0A0J1BAY2_RHOIS</name>
<gene>
    <name evidence="2" type="ORF">RISK_004063</name>
</gene>
<feature type="region of interest" description="Disordered" evidence="1">
    <location>
        <begin position="47"/>
        <end position="67"/>
    </location>
</feature>
<evidence type="ECO:0000313" key="3">
    <source>
        <dbReference type="Proteomes" id="UP000036367"/>
    </source>
</evidence>
<sequence length="89" mass="10278">MTWHLCSDWLTIRAVLKGWDRSRRCCMINTSVWLATFGISLQKQSDRGRKQTWQRVGESGSTKDSFGFSDWVAIGKRLERGSDEMSDCE</sequence>